<dbReference type="EMBL" id="CP000463">
    <property type="protein sequence ID" value="ABJ07388.1"/>
    <property type="molecule type" value="Genomic_DNA"/>
</dbReference>
<proteinExistence type="predicted"/>
<dbReference type="AlphaFoldDB" id="Q07KZ6"/>
<evidence type="ECO:0008006" key="3">
    <source>
        <dbReference type="Google" id="ProtNLM"/>
    </source>
</evidence>
<name>Q07KZ6_RHOP5</name>
<evidence type="ECO:0000256" key="1">
    <source>
        <dbReference type="SAM" id="MobiDB-lite"/>
    </source>
</evidence>
<organism evidence="2">
    <name type="scientific">Rhodopseudomonas palustris (strain BisA53)</name>
    <dbReference type="NCBI Taxonomy" id="316055"/>
    <lineage>
        <taxon>Bacteria</taxon>
        <taxon>Pseudomonadati</taxon>
        <taxon>Pseudomonadota</taxon>
        <taxon>Alphaproteobacteria</taxon>
        <taxon>Hyphomicrobiales</taxon>
        <taxon>Nitrobacteraceae</taxon>
        <taxon>Rhodopseudomonas</taxon>
    </lineage>
</organism>
<sequence length="163" mass="17432">MPILKQRAGGRGRLGRWRRLFWSLGAGLLAIGAGTKPSVVAAQSSDYRSAAMAPVVWQQFSQQLQLRFVELLAADGKMLQQLQDYLVAQGTDAGALSLTLQGWISPAGNIERIELLDPPDAKVAAGLRALLSGGHVGVPPAEMPQPLKMRLSLRSPDQPGQGE</sequence>
<feature type="region of interest" description="Disordered" evidence="1">
    <location>
        <begin position="141"/>
        <end position="163"/>
    </location>
</feature>
<reference evidence="2" key="1">
    <citation type="submission" date="2006-09" db="EMBL/GenBank/DDBJ databases">
        <title>Complete sequence of Rhodopseudomonas palustris BisA53.</title>
        <authorList>
            <consortium name="US DOE Joint Genome Institute"/>
            <person name="Copeland A."/>
            <person name="Lucas S."/>
            <person name="Lapidus A."/>
            <person name="Barry K."/>
            <person name="Detter J.C."/>
            <person name="Glavina del Rio T."/>
            <person name="Hammon N."/>
            <person name="Israni S."/>
            <person name="Dalin E."/>
            <person name="Tice H."/>
            <person name="Pitluck S."/>
            <person name="Chain P."/>
            <person name="Malfatti S."/>
            <person name="Shin M."/>
            <person name="Vergez L."/>
            <person name="Schmutz J."/>
            <person name="Larimer F."/>
            <person name="Land M."/>
            <person name="Hauser L."/>
            <person name="Pelletier D.A."/>
            <person name="Kyrpides N."/>
            <person name="Kim E."/>
            <person name="Harwood C.S."/>
            <person name="Oda Y."/>
            <person name="Richardson P."/>
        </authorList>
    </citation>
    <scope>NUCLEOTIDE SEQUENCE [LARGE SCALE GENOMIC DNA]</scope>
    <source>
        <strain evidence="2">BisA53</strain>
    </source>
</reference>
<gene>
    <name evidence="2" type="ordered locus">RPE_3458</name>
</gene>
<accession>Q07KZ6</accession>
<evidence type="ECO:0000313" key="2">
    <source>
        <dbReference type="EMBL" id="ABJ07388.1"/>
    </source>
</evidence>
<protein>
    <recommendedName>
        <fullName evidence="3">YbaB/EbfC family DNA-binding protein</fullName>
    </recommendedName>
</protein>
<dbReference type="KEGG" id="rpe:RPE_3458"/>
<dbReference type="HOGENOM" id="CLU_123753_0_0_5"/>
<dbReference type="STRING" id="316055.RPE_3458"/>